<evidence type="ECO:0000313" key="2">
    <source>
        <dbReference type="Proteomes" id="UP001189429"/>
    </source>
</evidence>
<proteinExistence type="predicted"/>
<organism evidence="1 2">
    <name type="scientific">Prorocentrum cordatum</name>
    <dbReference type="NCBI Taxonomy" id="2364126"/>
    <lineage>
        <taxon>Eukaryota</taxon>
        <taxon>Sar</taxon>
        <taxon>Alveolata</taxon>
        <taxon>Dinophyceae</taxon>
        <taxon>Prorocentrales</taxon>
        <taxon>Prorocentraceae</taxon>
        <taxon>Prorocentrum</taxon>
    </lineage>
</organism>
<comment type="caution">
    <text evidence="1">The sequence shown here is derived from an EMBL/GenBank/DDBJ whole genome shotgun (WGS) entry which is preliminary data.</text>
</comment>
<name>A0ABN9T9P5_9DINO</name>
<reference evidence="1" key="1">
    <citation type="submission" date="2023-10" db="EMBL/GenBank/DDBJ databases">
        <authorList>
            <person name="Chen Y."/>
            <person name="Shah S."/>
            <person name="Dougan E. K."/>
            <person name="Thang M."/>
            <person name="Chan C."/>
        </authorList>
    </citation>
    <scope>NUCLEOTIDE SEQUENCE [LARGE SCALE GENOMIC DNA]</scope>
</reference>
<dbReference type="EMBL" id="CAUYUJ010014446">
    <property type="protein sequence ID" value="CAK0841315.1"/>
    <property type="molecule type" value="Genomic_DNA"/>
</dbReference>
<sequence length="285" mass="30476">MASPSCFKAFSGPPPLVRDRHSGHGAPALLFLARLVGAPSTGGRSNTRHTCELSEVRADLSDARWTPVAAPRAPFLTLGGWDPALIREAARTSEGFHCFPHPLLQKCDLPIRLAHPAYRSRWAPRVPVLPGHRAWRLRLHADCMPRPPGPRGPGAPWESRLALSVGTARSKLMQCAFFLQVAKILEGILGRLTSHKTALLREAAGRGQVTAEAKAELRGLLRRLRAGRGGRAAAVAALAAEVARESPDAGCRYFGACGGSDGPMDEATKAQVAALLNGILGRLQR</sequence>
<gene>
    <name evidence="1" type="ORF">PCOR1329_LOCUS36555</name>
</gene>
<dbReference type="Proteomes" id="UP001189429">
    <property type="component" value="Unassembled WGS sequence"/>
</dbReference>
<accession>A0ABN9T9P5</accession>
<keyword evidence="2" id="KW-1185">Reference proteome</keyword>
<evidence type="ECO:0000313" key="1">
    <source>
        <dbReference type="EMBL" id="CAK0841315.1"/>
    </source>
</evidence>
<protein>
    <submittedName>
        <fullName evidence="1">Uncharacterized protein</fullName>
    </submittedName>
</protein>